<evidence type="ECO:0000313" key="4">
    <source>
        <dbReference type="Proteomes" id="UP000266841"/>
    </source>
</evidence>
<proteinExistence type="predicted"/>
<organism evidence="3 4">
    <name type="scientific">Thalassiosira oceanica</name>
    <name type="common">Marine diatom</name>
    <dbReference type="NCBI Taxonomy" id="159749"/>
    <lineage>
        <taxon>Eukaryota</taxon>
        <taxon>Sar</taxon>
        <taxon>Stramenopiles</taxon>
        <taxon>Ochrophyta</taxon>
        <taxon>Bacillariophyta</taxon>
        <taxon>Coscinodiscophyceae</taxon>
        <taxon>Thalassiosirophycidae</taxon>
        <taxon>Thalassiosirales</taxon>
        <taxon>Thalassiosiraceae</taxon>
        <taxon>Thalassiosira</taxon>
    </lineage>
</organism>
<feature type="chain" id="PRO_5003837604" description="RxLR effector protein" evidence="2">
    <location>
        <begin position="25"/>
        <end position="121"/>
    </location>
</feature>
<reference evidence="3 4" key="1">
    <citation type="journal article" date="2012" name="Genome Biol.">
        <title>Genome and low-iron response of an oceanic diatom adapted to chronic iron limitation.</title>
        <authorList>
            <person name="Lommer M."/>
            <person name="Specht M."/>
            <person name="Roy A.S."/>
            <person name="Kraemer L."/>
            <person name="Andreson R."/>
            <person name="Gutowska M.A."/>
            <person name="Wolf J."/>
            <person name="Bergner S.V."/>
            <person name="Schilhabel M.B."/>
            <person name="Klostermeier U.C."/>
            <person name="Beiko R.G."/>
            <person name="Rosenstiel P."/>
            <person name="Hippler M."/>
            <person name="Laroche J."/>
        </authorList>
    </citation>
    <scope>NUCLEOTIDE SEQUENCE [LARGE SCALE GENOMIC DNA]</scope>
    <source>
        <strain evidence="3 4">CCMP1005</strain>
    </source>
</reference>
<feature type="compositionally biased region" description="Basic and acidic residues" evidence="1">
    <location>
        <begin position="83"/>
        <end position="104"/>
    </location>
</feature>
<dbReference type="Proteomes" id="UP000266841">
    <property type="component" value="Unassembled WGS sequence"/>
</dbReference>
<sequence>MRTGSKVAFLFIAVVATGWAGVSSFSPSRADPTTRRARRHHCHDMLLSAKPAKSKEDDIEKTLSVILKHMEKYDGAIEDDSDDSRPEPKQAEEKANGESGESGRKGLRQRAKRKIKSVLGK</sequence>
<evidence type="ECO:0008006" key="5">
    <source>
        <dbReference type="Google" id="ProtNLM"/>
    </source>
</evidence>
<name>K0T1F7_THAOC</name>
<evidence type="ECO:0000313" key="3">
    <source>
        <dbReference type="EMBL" id="EJK64257.1"/>
    </source>
</evidence>
<evidence type="ECO:0000256" key="2">
    <source>
        <dbReference type="SAM" id="SignalP"/>
    </source>
</evidence>
<keyword evidence="4" id="KW-1185">Reference proteome</keyword>
<accession>K0T1F7</accession>
<dbReference type="EMBL" id="AGNL01017467">
    <property type="protein sequence ID" value="EJK64257.1"/>
    <property type="molecule type" value="Genomic_DNA"/>
</dbReference>
<feature type="compositionally biased region" description="Basic residues" evidence="1">
    <location>
        <begin position="105"/>
        <end position="121"/>
    </location>
</feature>
<feature type="region of interest" description="Disordered" evidence="1">
    <location>
        <begin position="74"/>
        <end position="121"/>
    </location>
</feature>
<evidence type="ECO:0000256" key="1">
    <source>
        <dbReference type="SAM" id="MobiDB-lite"/>
    </source>
</evidence>
<protein>
    <recommendedName>
        <fullName evidence="5">RxLR effector protein</fullName>
    </recommendedName>
</protein>
<feature type="signal peptide" evidence="2">
    <location>
        <begin position="1"/>
        <end position="24"/>
    </location>
</feature>
<comment type="caution">
    <text evidence="3">The sequence shown here is derived from an EMBL/GenBank/DDBJ whole genome shotgun (WGS) entry which is preliminary data.</text>
</comment>
<dbReference type="AlphaFoldDB" id="K0T1F7"/>
<gene>
    <name evidence="3" type="ORF">THAOC_15027</name>
</gene>
<keyword evidence="2" id="KW-0732">Signal</keyword>